<accession>A0A317L0W4</accession>
<reference evidence="2 3" key="1">
    <citation type="submission" date="2018-05" db="EMBL/GenBank/DDBJ databases">
        <title>Genomic analysis of Gracilibacillus dipsosauri DD1 reveals novel features of a salt-tolerant amylase.</title>
        <authorList>
            <person name="Deutch C.E."/>
            <person name="Yang S."/>
        </authorList>
    </citation>
    <scope>NUCLEOTIDE SEQUENCE [LARGE SCALE GENOMIC DNA]</scope>
    <source>
        <strain evidence="2 3">DD1</strain>
    </source>
</reference>
<dbReference type="GO" id="GO:0004523">
    <property type="term" value="F:RNA-DNA hybrid ribonuclease activity"/>
    <property type="evidence" value="ECO:0007669"/>
    <property type="project" value="UniProtKB-EC"/>
</dbReference>
<dbReference type="InterPro" id="IPR002156">
    <property type="entry name" value="RNaseH_domain"/>
</dbReference>
<evidence type="ECO:0000313" key="3">
    <source>
        <dbReference type="Proteomes" id="UP000245624"/>
    </source>
</evidence>
<gene>
    <name evidence="2" type="primary">rnhA</name>
    <name evidence="2" type="ORF">DLJ74_09635</name>
</gene>
<dbReference type="Gene3D" id="3.30.420.10">
    <property type="entry name" value="Ribonuclease H-like superfamily/Ribonuclease H"/>
    <property type="match status" value="1"/>
</dbReference>
<dbReference type="PANTHER" id="PTHR47723">
    <property type="entry name" value="OS05G0353850 PROTEIN"/>
    <property type="match status" value="1"/>
</dbReference>
<dbReference type="PROSITE" id="PS50879">
    <property type="entry name" value="RNASE_H_1"/>
    <property type="match status" value="1"/>
</dbReference>
<evidence type="ECO:0000259" key="1">
    <source>
        <dbReference type="PROSITE" id="PS50879"/>
    </source>
</evidence>
<sequence length="129" mass="14710">MIEIYTDAATRNNPGPSGIGVFIKSSKEQHNLSEYIGHYSNHEAEFIAVIKALEFCQERYPNEILSFRSDSKVVVETIEKRYTKNQAFQILLNKVNQLSAAFPYIFIKWIPEKQNGTADQLAKAAIKNQ</sequence>
<name>A0A317L0W4_9BACI</name>
<dbReference type="Pfam" id="PF13456">
    <property type="entry name" value="RVT_3"/>
    <property type="match status" value="1"/>
</dbReference>
<dbReference type="InterPro" id="IPR036397">
    <property type="entry name" value="RNaseH_sf"/>
</dbReference>
<dbReference type="RefSeq" id="WP_109984291.1">
    <property type="nucleotide sequence ID" value="NZ_QGTD01000008.1"/>
</dbReference>
<organism evidence="2 3">
    <name type="scientific">Gracilibacillus dipsosauri</name>
    <dbReference type="NCBI Taxonomy" id="178340"/>
    <lineage>
        <taxon>Bacteria</taxon>
        <taxon>Bacillati</taxon>
        <taxon>Bacillota</taxon>
        <taxon>Bacilli</taxon>
        <taxon>Bacillales</taxon>
        <taxon>Bacillaceae</taxon>
        <taxon>Gracilibacillus</taxon>
    </lineage>
</organism>
<dbReference type="GO" id="GO:0003676">
    <property type="term" value="F:nucleic acid binding"/>
    <property type="evidence" value="ECO:0007669"/>
    <property type="project" value="InterPro"/>
</dbReference>
<dbReference type="EMBL" id="QGTD01000008">
    <property type="protein sequence ID" value="PWU68680.1"/>
    <property type="molecule type" value="Genomic_DNA"/>
</dbReference>
<keyword evidence="2" id="KW-0378">Hydrolase</keyword>
<dbReference type="InterPro" id="IPR012337">
    <property type="entry name" value="RNaseH-like_sf"/>
</dbReference>
<keyword evidence="3" id="KW-1185">Reference proteome</keyword>
<comment type="caution">
    <text evidence="2">The sequence shown here is derived from an EMBL/GenBank/DDBJ whole genome shotgun (WGS) entry which is preliminary data.</text>
</comment>
<feature type="domain" description="RNase H type-1" evidence="1">
    <location>
        <begin position="1"/>
        <end position="127"/>
    </location>
</feature>
<dbReference type="PANTHER" id="PTHR47723:SF19">
    <property type="entry name" value="POLYNUCLEOTIDYL TRANSFERASE, RIBONUCLEASE H-LIKE SUPERFAMILY PROTEIN"/>
    <property type="match status" value="1"/>
</dbReference>
<dbReference type="CDD" id="cd09279">
    <property type="entry name" value="RNase_HI_like"/>
    <property type="match status" value="1"/>
</dbReference>
<dbReference type="OrthoDB" id="7845843at2"/>
<dbReference type="AlphaFoldDB" id="A0A317L0W4"/>
<dbReference type="Proteomes" id="UP000245624">
    <property type="component" value="Unassembled WGS sequence"/>
</dbReference>
<dbReference type="EC" id="3.1.26.4" evidence="2"/>
<evidence type="ECO:0000313" key="2">
    <source>
        <dbReference type="EMBL" id="PWU68680.1"/>
    </source>
</evidence>
<protein>
    <submittedName>
        <fullName evidence="2">Ribonuclease HI</fullName>
        <ecNumber evidence="2">3.1.26.4</ecNumber>
    </submittedName>
</protein>
<dbReference type="InterPro" id="IPR053151">
    <property type="entry name" value="RNase_H-like"/>
</dbReference>
<dbReference type="SUPFAM" id="SSF53098">
    <property type="entry name" value="Ribonuclease H-like"/>
    <property type="match status" value="1"/>
</dbReference>
<proteinExistence type="predicted"/>